<dbReference type="OrthoDB" id="1099179at2"/>
<dbReference type="Proteomes" id="UP000184509">
    <property type="component" value="Unassembled WGS sequence"/>
</dbReference>
<reference evidence="2" key="1">
    <citation type="submission" date="2016-11" db="EMBL/GenBank/DDBJ databases">
        <authorList>
            <person name="Varghese N."/>
            <person name="Submissions S."/>
        </authorList>
    </citation>
    <scope>NUCLEOTIDE SEQUENCE [LARGE SCALE GENOMIC DNA]</scope>
    <source>
        <strain evidence="2">DSM 26991</strain>
    </source>
</reference>
<evidence type="ECO:0000313" key="1">
    <source>
        <dbReference type="EMBL" id="SHF61498.1"/>
    </source>
</evidence>
<accession>A0A1M5D3F7</accession>
<name>A0A1M5D3F7_9BACE</name>
<evidence type="ECO:0000313" key="2">
    <source>
        <dbReference type="Proteomes" id="UP000184509"/>
    </source>
</evidence>
<organism evidence="1 2">
    <name type="scientific">Bacteroides luti</name>
    <dbReference type="NCBI Taxonomy" id="1297750"/>
    <lineage>
        <taxon>Bacteria</taxon>
        <taxon>Pseudomonadati</taxon>
        <taxon>Bacteroidota</taxon>
        <taxon>Bacteroidia</taxon>
        <taxon>Bacteroidales</taxon>
        <taxon>Bacteroidaceae</taxon>
        <taxon>Bacteroides</taxon>
    </lineage>
</organism>
<keyword evidence="2" id="KW-1185">Reference proteome</keyword>
<dbReference type="AlphaFoldDB" id="A0A1M5D3F7"/>
<sequence length="84" mass="9808">MKKRIYPSKIYIKCNKTKYSFEKLQMRCKEEAEKLSATIEISNQSKISVSFWTFDFPELICVGNFSKDESGSIVYELDFSESTL</sequence>
<gene>
    <name evidence="1" type="ORF">SAMN05444405_11148</name>
</gene>
<dbReference type="EMBL" id="FQTV01000011">
    <property type="protein sequence ID" value="SHF61498.1"/>
    <property type="molecule type" value="Genomic_DNA"/>
</dbReference>
<protein>
    <submittedName>
        <fullName evidence="1">Uncharacterized protein</fullName>
    </submittedName>
</protein>
<proteinExistence type="predicted"/>
<dbReference type="STRING" id="1297750.SAMN05444405_11148"/>
<dbReference type="RefSeq" id="WP_139261408.1">
    <property type="nucleotide sequence ID" value="NZ_FQTV01000011.1"/>
</dbReference>